<feature type="region of interest" description="Disordered" evidence="9">
    <location>
        <begin position="922"/>
        <end position="945"/>
    </location>
</feature>
<feature type="domain" description="GAIN-B" evidence="12">
    <location>
        <begin position="478"/>
        <end position="627"/>
    </location>
</feature>
<feature type="transmembrane region" description="Helical" evidence="10">
    <location>
        <begin position="1423"/>
        <end position="1443"/>
    </location>
</feature>
<evidence type="ECO:0008006" key="15">
    <source>
        <dbReference type="Google" id="ProtNLM"/>
    </source>
</evidence>
<feature type="transmembrane region" description="Helical" evidence="10">
    <location>
        <begin position="1552"/>
        <end position="1574"/>
    </location>
</feature>
<dbReference type="InterPro" id="IPR051223">
    <property type="entry name" value="Polycystin"/>
</dbReference>
<feature type="transmembrane region" description="Helical" evidence="10">
    <location>
        <begin position="643"/>
        <end position="664"/>
    </location>
</feature>
<dbReference type="Pfam" id="PF02010">
    <property type="entry name" value="REJ"/>
    <property type="match status" value="1"/>
</dbReference>
<dbReference type="InterPro" id="IPR000203">
    <property type="entry name" value="GPS"/>
</dbReference>
<dbReference type="SMART" id="SM00308">
    <property type="entry name" value="LH2"/>
    <property type="match status" value="1"/>
</dbReference>
<dbReference type="Pfam" id="PF01825">
    <property type="entry name" value="GPS"/>
    <property type="match status" value="1"/>
</dbReference>
<dbReference type="InterPro" id="IPR057244">
    <property type="entry name" value="GAIN_B"/>
</dbReference>
<feature type="domain" description="PLAT" evidence="11">
    <location>
        <begin position="687"/>
        <end position="804"/>
    </location>
</feature>
<keyword evidence="6 10" id="KW-0472">Membrane</keyword>
<proteinExistence type="inferred from homology"/>
<dbReference type="Gene3D" id="2.60.60.20">
    <property type="entry name" value="PLAT/LH2 domain"/>
    <property type="match status" value="1"/>
</dbReference>
<dbReference type="Pfam" id="PF08016">
    <property type="entry name" value="PKD_channel"/>
    <property type="match status" value="1"/>
</dbReference>
<evidence type="ECO:0000259" key="13">
    <source>
        <dbReference type="PROSITE" id="PS51111"/>
    </source>
</evidence>
<evidence type="ECO:0000256" key="3">
    <source>
        <dbReference type="ARBA" id="ARBA00022692"/>
    </source>
</evidence>
<accession>A0A7R9F2E3</accession>
<dbReference type="PANTHER" id="PTHR10877">
    <property type="entry name" value="POLYCYSTIN FAMILY MEMBER"/>
    <property type="match status" value="1"/>
</dbReference>
<protein>
    <recommendedName>
        <fullName evidence="15">Polycystic kidney disease protein 1-like 2</fullName>
    </recommendedName>
</protein>
<feature type="transmembrane region" description="Helical" evidence="10">
    <location>
        <begin position="1464"/>
        <end position="1488"/>
    </location>
</feature>
<feature type="transmembrane region" description="Helical" evidence="10">
    <location>
        <begin position="850"/>
        <end position="870"/>
    </location>
</feature>
<feature type="transmembrane region" description="Helical" evidence="10">
    <location>
        <begin position="1045"/>
        <end position="1072"/>
    </location>
</feature>
<evidence type="ECO:0000256" key="2">
    <source>
        <dbReference type="ARBA" id="ARBA00007200"/>
    </source>
</evidence>
<keyword evidence="3 10" id="KW-0812">Transmembrane</keyword>
<dbReference type="Pfam" id="PF01477">
    <property type="entry name" value="PLAT"/>
    <property type="match status" value="1"/>
</dbReference>
<dbReference type="InterPro" id="IPR002859">
    <property type="entry name" value="PKD/REJ-like"/>
</dbReference>
<evidence type="ECO:0000256" key="7">
    <source>
        <dbReference type="ARBA" id="ARBA00023157"/>
    </source>
</evidence>
<evidence type="ECO:0000256" key="6">
    <source>
        <dbReference type="ARBA" id="ARBA00023136"/>
    </source>
</evidence>
<dbReference type="InterPro" id="IPR013122">
    <property type="entry name" value="PKD1_2_channel"/>
</dbReference>
<evidence type="ECO:0000256" key="4">
    <source>
        <dbReference type="ARBA" id="ARBA00022729"/>
    </source>
</evidence>
<evidence type="ECO:0000256" key="1">
    <source>
        <dbReference type="ARBA" id="ARBA00004141"/>
    </source>
</evidence>
<dbReference type="PROSITE" id="PS50221">
    <property type="entry name" value="GAIN_B"/>
    <property type="match status" value="1"/>
</dbReference>
<sequence>MAGSLPIPSPSNLTSERKLVITIRVTRVQICGHKDRGKATMKLNMNTPPTMGRCAITPDSGKSGVTKFHITCEGFIDEDKFPLTYEFFQDVKPITDSDDPEELVKLVTAVFEGKGSDGFSSVELLVEGGDMSAAVRTVSALADALDRVESDDTEMNDSKQELRGKFVDVLNQIPMNSMTAVTQVSTALQKVLGTEYDTVDDEGANKAANVIEDITIKLFDEVVTHDTEGLVPTRDIENIVSAVMQCTATLMSTAEKAVSNLSQPDTADNTSTTTLDPESLLGGVFVNTNLTDEDYPLYEDLDPEVIAIKNNFQTVSRKTLASIDTLGSVLAHRLAEGERPTIIDTGNMNMYIKSDQPTALVGEILGVEEKDQVGVKISKELAQELESKHSQINVQVTVSKDNMFAWYDSGSDMNTEVMMVDIKDPEWAGEVVALDSTTEFLDIFLKIQPEKVVMVKGKASAPAGVTNPGLLEDHIAMHRLTTNKGDSLYIEFDKLNGKLQVVVMVDWRPEAEDFPLYGEIVPTKPQEGLVIKSNESATHDDAWFYVAVLPDQLAETLRSNTEQVNISVDYSFKVFTARCQYWDEVHTEWSTYGCKVGDLTSLTKLHCRCQHLSAFGGSFLIPPNKLDPIHDIVFFLTVVDNPVVVSFVSLLLFLYVLLLVWACWKDNKDRKLRRMTFLEDNIPGDKYAYVVVVFTGRNKDASTTAKVAIKLEGRRRKGMPHILVDRRKKLFERGSDDWFIMCTSKSLGELLFLHLWHDSSGISPAWFCEKVIVQDIQTSQIWTFIVNDWLSVVHKDEKVYRGVSPATEAELNNWRNLLRDHTYITMREEHIWLRIFTRHPRSNFTRVQRVSVATCILMTCMLANIMFYGVPTGSPSDQIDIGSIQISMAAVMIGLEGALLSYPINLSTPFEEDLREGITQETTKRVQQAGRSDAAPKKKDGGGSKRTTRLSWLAAAFLSFFAMDPLVSATLEKEKTQEERRGRTKQMWGKVRNSLRGSRKKKVLRKYWFPSWVLCILTILLSAYLIMLYGLSYGKLKSLLWMSSIFYFFIISLIVIQPIKIILIALLLTWLFKQQHKYSKYEWDVSMTPDNVDKSHFESMNFSERRKYWQLYRPMTYNHLQRAREKEKLNLKLSEMLSDLIMYLVYFVTLYWVVLANRDDMLYYSNNNMLNMVIFGEYTNSLSFEDIYSDETFKEYISDTLLPAIHGDEWYNGEPLNAPGIGKDTISLLLGVPRLRQLRVINNTCKPPTRLKPMFKHCYSEFSIRNEDRNDYGMRWTPFREAEYKHTRARDPWLYKSTYETGSLMMMGVFATYPGGGYIAPLGRTRNNSMIVLEFLLKNNWLDHHTRAIFIEFTAYNVNQNCFNIITLLTERSPTGSWATQFNVSHSREGGVWTNLKEESSECKISTPDQIKTVKFLFVDSEMGYTLLIAFGLFIVVLLIFIWRQWVKLKRTSISSYVKDVWNTIDMLVIVLAFTSIGIFFIRSMYVSTLLRSMHEAEMNEYVSFSTATYWDLLLTLLIALLIGLSTARLWKLLQFGHSFQVVETTLVECRGSLMALFIFFVLLITAYATYMLLFMGGTHYKFHSLYYSVTTIATSPLYLAFDFNYSLLQEGDRFWGPIIYTTFKVGVCMIFMSMFITIIMVYYNIADINVGLRPKKYTLLDYIVNEIKLRLGYLTYKERRRLRGGADQERLIQFVVPKPENLRHINAVGVSKWKMNAITRLTIDRVKKDRQSKQRLRIGSMAALTLGMYRESEGGDAEEIFYRGVKDRQPFLVPEQTLEEMELAINKMATDKLTRKKPEHDIEEKDADIPSANLEYMFNNKLDSLMLAVRDLRIMAQEEPINFVKK</sequence>
<dbReference type="GO" id="GO:0016020">
    <property type="term" value="C:membrane"/>
    <property type="evidence" value="ECO:0007669"/>
    <property type="project" value="UniProtKB-SubCell"/>
</dbReference>
<evidence type="ECO:0000256" key="9">
    <source>
        <dbReference type="SAM" id="MobiDB-lite"/>
    </source>
</evidence>
<feature type="transmembrane region" description="Helical" evidence="10">
    <location>
        <begin position="1618"/>
        <end position="1644"/>
    </location>
</feature>
<dbReference type="InterPro" id="IPR046338">
    <property type="entry name" value="GAIN_dom_sf"/>
</dbReference>
<dbReference type="InterPro" id="IPR014010">
    <property type="entry name" value="REJ_dom"/>
</dbReference>
<dbReference type="GO" id="GO:0005262">
    <property type="term" value="F:calcium channel activity"/>
    <property type="evidence" value="ECO:0007669"/>
    <property type="project" value="TreeGrafter"/>
</dbReference>
<feature type="compositionally biased region" description="Basic and acidic residues" evidence="9">
    <location>
        <begin position="934"/>
        <end position="943"/>
    </location>
</feature>
<evidence type="ECO:0000256" key="8">
    <source>
        <dbReference type="PROSITE-ProRule" id="PRU00152"/>
    </source>
</evidence>
<dbReference type="PANTHER" id="PTHR10877:SF150">
    <property type="entry name" value="REJ DOMAIN-CONTAINING PROTEIN"/>
    <property type="match status" value="1"/>
</dbReference>
<dbReference type="SUPFAM" id="SSF49723">
    <property type="entry name" value="Lipase/lipooxygenase domain (PLAT/LH2 domain)"/>
    <property type="match status" value="1"/>
</dbReference>
<reference evidence="14" key="1">
    <citation type="submission" date="2020-11" db="EMBL/GenBank/DDBJ databases">
        <authorList>
            <person name="Tran Van P."/>
        </authorList>
    </citation>
    <scope>NUCLEOTIDE SEQUENCE</scope>
</reference>
<evidence type="ECO:0000313" key="14">
    <source>
        <dbReference type="EMBL" id="CAD7444589.1"/>
    </source>
</evidence>
<dbReference type="SMART" id="SM00303">
    <property type="entry name" value="GPS"/>
    <property type="match status" value="1"/>
</dbReference>
<keyword evidence="7" id="KW-1015">Disulfide bond</keyword>
<feature type="transmembrane region" description="Helical" evidence="10">
    <location>
        <begin position="1508"/>
        <end position="1531"/>
    </location>
</feature>
<evidence type="ECO:0000256" key="10">
    <source>
        <dbReference type="SAM" id="Phobius"/>
    </source>
</evidence>
<gene>
    <name evidence="14" type="ORF">TBIB3V08_LOCUS6964</name>
</gene>
<comment type="subcellular location">
    <subcellularLocation>
        <location evidence="1">Membrane</location>
        <topology evidence="1">Multi-pass membrane protein</topology>
    </subcellularLocation>
</comment>
<dbReference type="PROSITE" id="PS51111">
    <property type="entry name" value="REJ"/>
    <property type="match status" value="1"/>
</dbReference>
<feature type="domain" description="REJ" evidence="13">
    <location>
        <begin position="1"/>
        <end position="88"/>
    </location>
</feature>
<dbReference type="InterPro" id="IPR001024">
    <property type="entry name" value="PLAT/LH2_dom"/>
</dbReference>
<feature type="transmembrane region" description="Helical" evidence="10">
    <location>
        <begin position="1136"/>
        <end position="1155"/>
    </location>
</feature>
<feature type="transmembrane region" description="Helical" evidence="10">
    <location>
        <begin position="1007"/>
        <end position="1033"/>
    </location>
</feature>
<dbReference type="InterPro" id="IPR036392">
    <property type="entry name" value="PLAT/LH2_dom_sf"/>
</dbReference>
<name>A0A7R9F2E3_9NEOP</name>
<keyword evidence="5 10" id="KW-1133">Transmembrane helix</keyword>
<dbReference type="EMBL" id="OD566755">
    <property type="protein sequence ID" value="CAD7444589.1"/>
    <property type="molecule type" value="Genomic_DNA"/>
</dbReference>
<evidence type="ECO:0000259" key="11">
    <source>
        <dbReference type="PROSITE" id="PS50095"/>
    </source>
</evidence>
<keyword evidence="4" id="KW-0732">Signal</keyword>
<comment type="similarity">
    <text evidence="2">Belongs to the polycystin family.</text>
</comment>
<feature type="transmembrane region" description="Helical" evidence="10">
    <location>
        <begin position="1586"/>
        <end position="1606"/>
    </location>
</feature>
<evidence type="ECO:0000259" key="12">
    <source>
        <dbReference type="PROSITE" id="PS50221"/>
    </source>
</evidence>
<dbReference type="GO" id="GO:0050982">
    <property type="term" value="P:detection of mechanical stimulus"/>
    <property type="evidence" value="ECO:0007669"/>
    <property type="project" value="TreeGrafter"/>
</dbReference>
<organism evidence="14">
    <name type="scientific">Timema bartmani</name>
    <dbReference type="NCBI Taxonomy" id="61472"/>
    <lineage>
        <taxon>Eukaryota</taxon>
        <taxon>Metazoa</taxon>
        <taxon>Ecdysozoa</taxon>
        <taxon>Arthropoda</taxon>
        <taxon>Hexapoda</taxon>
        <taxon>Insecta</taxon>
        <taxon>Pterygota</taxon>
        <taxon>Neoptera</taxon>
        <taxon>Polyneoptera</taxon>
        <taxon>Phasmatodea</taxon>
        <taxon>Timematodea</taxon>
        <taxon>Timematoidea</taxon>
        <taxon>Timematidae</taxon>
        <taxon>Timema</taxon>
    </lineage>
</organism>
<dbReference type="InterPro" id="IPR046791">
    <property type="entry name" value="Polycystin_dom"/>
</dbReference>
<dbReference type="PROSITE" id="PS50095">
    <property type="entry name" value="PLAT"/>
    <property type="match status" value="1"/>
</dbReference>
<dbReference type="Gene3D" id="2.60.220.50">
    <property type="match status" value="1"/>
</dbReference>
<dbReference type="Pfam" id="PF20519">
    <property type="entry name" value="Polycystin_dom"/>
    <property type="match status" value="1"/>
</dbReference>
<evidence type="ECO:0000256" key="5">
    <source>
        <dbReference type="ARBA" id="ARBA00022989"/>
    </source>
</evidence>
<comment type="caution">
    <text evidence="8">Lacks conserved residue(s) required for the propagation of feature annotation.</text>
</comment>